<evidence type="ECO:0000256" key="2">
    <source>
        <dbReference type="ARBA" id="ARBA00005811"/>
    </source>
</evidence>
<dbReference type="AlphaFoldDB" id="A0A2N8KRZ9"/>
<comment type="subcellular location">
    <subcellularLocation>
        <location evidence="1">Cell membrane</location>
        <topology evidence="1">Single-pass membrane protein</topology>
    </subcellularLocation>
    <subcellularLocation>
        <location evidence="7">Cell membrane</location>
        <topology evidence="7">Single-pass type II membrane protein</topology>
    </subcellularLocation>
</comment>
<dbReference type="GO" id="GO:0005886">
    <property type="term" value="C:plasma membrane"/>
    <property type="evidence" value="ECO:0007669"/>
    <property type="project" value="UniProtKB-SubCell"/>
</dbReference>
<comment type="similarity">
    <text evidence="2 7">Belongs to the ExbD/TolR family.</text>
</comment>
<dbReference type="OrthoDB" id="9793581at2"/>
<proteinExistence type="inferred from homology"/>
<keyword evidence="6" id="KW-0472">Membrane</keyword>
<keyword evidence="3" id="KW-1003">Cell membrane</keyword>
<evidence type="ECO:0008006" key="10">
    <source>
        <dbReference type="Google" id="ProtNLM"/>
    </source>
</evidence>
<dbReference type="Pfam" id="PF02472">
    <property type="entry name" value="ExbD"/>
    <property type="match status" value="1"/>
</dbReference>
<dbReference type="RefSeq" id="WP_102770005.1">
    <property type="nucleotide sequence ID" value="NZ_POSP01000004.1"/>
</dbReference>
<sequence length="117" mass="12776">MTQESLRHERCWLNPLRLIVTAFAVVLSLLSASCGESKPVKSSALHVDSEGRYTLDGTKVEPSNLKDALSSLGKSGNTVELRIHTRANSNYQAVGRAVQAAQEARIDIVVFVEEPLK</sequence>
<keyword evidence="7" id="KW-0813">Transport</keyword>
<dbReference type="GO" id="GO:0015031">
    <property type="term" value="P:protein transport"/>
    <property type="evidence" value="ECO:0007669"/>
    <property type="project" value="UniProtKB-KW"/>
</dbReference>
<reference evidence="8 9" key="1">
    <citation type="submission" date="2018-01" db="EMBL/GenBank/DDBJ databases">
        <title>Draft genome sequence of Paucibacter aquatile CR182 isolated from freshwater of the Nakdong River.</title>
        <authorList>
            <person name="Choi A."/>
            <person name="Chung E.J."/>
        </authorList>
    </citation>
    <scope>NUCLEOTIDE SEQUENCE [LARGE SCALE GENOMIC DNA]</scope>
    <source>
        <strain evidence="8 9">CR182</strain>
    </source>
</reference>
<dbReference type="PROSITE" id="PS51257">
    <property type="entry name" value="PROKAR_LIPOPROTEIN"/>
    <property type="match status" value="1"/>
</dbReference>
<gene>
    <name evidence="8" type="ORF">C1O66_21210</name>
</gene>
<evidence type="ECO:0000256" key="6">
    <source>
        <dbReference type="ARBA" id="ARBA00023136"/>
    </source>
</evidence>
<accession>A0A2N8KRZ9</accession>
<dbReference type="EMBL" id="POSP01000004">
    <property type="protein sequence ID" value="PND36231.1"/>
    <property type="molecule type" value="Genomic_DNA"/>
</dbReference>
<protein>
    <recommendedName>
        <fullName evidence="10">Biopolymer transporter ExbD</fullName>
    </recommendedName>
</protein>
<name>A0A2N8KRZ9_9BURK</name>
<evidence type="ECO:0000256" key="4">
    <source>
        <dbReference type="ARBA" id="ARBA00022692"/>
    </source>
</evidence>
<keyword evidence="4 7" id="KW-0812">Transmembrane</keyword>
<evidence type="ECO:0000313" key="9">
    <source>
        <dbReference type="Proteomes" id="UP000235916"/>
    </source>
</evidence>
<dbReference type="Proteomes" id="UP000235916">
    <property type="component" value="Unassembled WGS sequence"/>
</dbReference>
<evidence type="ECO:0000256" key="3">
    <source>
        <dbReference type="ARBA" id="ARBA00022475"/>
    </source>
</evidence>
<organism evidence="8 9">
    <name type="scientific">Kinneretia aquatilis</name>
    <dbReference type="NCBI Taxonomy" id="2070761"/>
    <lineage>
        <taxon>Bacteria</taxon>
        <taxon>Pseudomonadati</taxon>
        <taxon>Pseudomonadota</taxon>
        <taxon>Betaproteobacteria</taxon>
        <taxon>Burkholderiales</taxon>
        <taxon>Sphaerotilaceae</taxon>
        <taxon>Roseateles</taxon>
    </lineage>
</organism>
<dbReference type="InterPro" id="IPR003400">
    <property type="entry name" value="ExbD"/>
</dbReference>
<evidence type="ECO:0000256" key="1">
    <source>
        <dbReference type="ARBA" id="ARBA00004162"/>
    </source>
</evidence>
<keyword evidence="7" id="KW-0653">Protein transport</keyword>
<evidence type="ECO:0000256" key="7">
    <source>
        <dbReference type="RuleBase" id="RU003879"/>
    </source>
</evidence>
<keyword evidence="5" id="KW-1133">Transmembrane helix</keyword>
<comment type="caution">
    <text evidence="8">The sequence shown here is derived from an EMBL/GenBank/DDBJ whole genome shotgun (WGS) entry which is preliminary data.</text>
</comment>
<dbReference type="GO" id="GO:0022857">
    <property type="term" value="F:transmembrane transporter activity"/>
    <property type="evidence" value="ECO:0007669"/>
    <property type="project" value="InterPro"/>
</dbReference>
<dbReference type="Gene3D" id="3.30.420.270">
    <property type="match status" value="1"/>
</dbReference>
<evidence type="ECO:0000313" key="8">
    <source>
        <dbReference type="EMBL" id="PND36231.1"/>
    </source>
</evidence>
<keyword evidence="9" id="KW-1185">Reference proteome</keyword>
<evidence type="ECO:0000256" key="5">
    <source>
        <dbReference type="ARBA" id="ARBA00022989"/>
    </source>
</evidence>